<dbReference type="PRINTS" id="PR00320">
    <property type="entry name" value="GPROTEINBRPT"/>
</dbReference>
<dbReference type="Pfam" id="PF00400">
    <property type="entry name" value="WD40"/>
    <property type="match status" value="14"/>
</dbReference>
<dbReference type="SUPFAM" id="SSF50998">
    <property type="entry name" value="Quinoprotein alcohol dehydrogenase-like"/>
    <property type="match status" value="1"/>
</dbReference>
<feature type="repeat" description="WD" evidence="3">
    <location>
        <begin position="1212"/>
        <end position="1244"/>
    </location>
</feature>
<keyword evidence="1 3" id="KW-0853">WD repeat</keyword>
<feature type="repeat" description="WD" evidence="3">
    <location>
        <begin position="1426"/>
        <end position="1458"/>
    </location>
</feature>
<dbReference type="SUPFAM" id="SSF50978">
    <property type="entry name" value="WD40 repeat-like"/>
    <property type="match status" value="1"/>
</dbReference>
<dbReference type="Proteomes" id="UP000620559">
    <property type="component" value="Unassembled WGS sequence"/>
</dbReference>
<dbReference type="Gene3D" id="2.130.10.10">
    <property type="entry name" value="YVTN repeat-like/Quinoprotein amine dehydrogenase"/>
    <property type="match status" value="4"/>
</dbReference>
<feature type="repeat" description="WD" evidence="3">
    <location>
        <begin position="1171"/>
        <end position="1205"/>
    </location>
</feature>
<keyword evidence="7" id="KW-1185">Reference proteome</keyword>
<dbReference type="Gene3D" id="3.40.50.300">
    <property type="entry name" value="P-loop containing nucleotide triphosphate hydrolases"/>
    <property type="match status" value="1"/>
</dbReference>
<sequence>MSKLVVINLGYGDLEQGFKQVTAQLWEVGNPLPEKFVASLPPATEIIILYQNWQMGYQTLCNRLPSRSMDEDDEIEIDAAGITNVSDTDFNQLSQKLEISLNDWLKSVDFLNIDRKLRSALNSTEEIQVIIETNNILLRRLPWHCWDFVDDYPDSAIALSQLEYQRIANSKQSKFPRQKVRILAVLGNSQGINLEAETRFLESLKDAEVEFLVQPSRTIFNNYLWDSQGWDILFFAGHSQTEGKTGRIYINDKDNNNSLTIEQLEEALKQAIEKGLKLAIFNSCDGLGLADQLLLLHIPTVIVMREPVPNLVAQKFFEYFLEFFAIEKFSLYLAVKLARRKLQGLENEFPAASWLPVICQNPSTNPLNWLDLGRRPSKISPYRGLFSFREVDAQFFFGRETFTQMLLNAVRNQPLVAVIGSSGSGKSSVVFAGLVKHLRDTGEWHILDFRPGSRPLFNLATAIISHKQADNHHRTQRLQEIRNLATNLQNCQNYLLDVVDDILFESPQQRLLLVADQFEELYTLCRNSQERKAFLDRLLEVINHCPNFSFVITLRADFLGLALSYRPFADALQYADLKLAPMTDEELQAVVEKPAKLLGVRIEEGLTERIISAVSTEPGYLPLLEFALTQLWEKQLSAQLTHAAYDEIGGVEAALARYADQVYNQLNFEEKERAQRIFIQLVYPGQGTEDTRRVATRKEVGEENWDLVTRLGNARLVVTGRDEKTGWETVEIVHEALIKNWLQLNLWMQLDRDFRHWQEQLRSAMRNWESSGCDEGALLRGKPLVEAQDWQSKRFVELSAVERSFIGLSVELRDRTIKIQKNRRKLTIWGLSIGLLLASSLAGVAWWQWQNSVNNEIKALSASSQAYLSSNQQLQGLTAAIRAGQQCKRLKLSWVEADTQTTVVKALQNMLYNIKEYNRLLGHKGSVDAVAISPQGTIIATASQDNTVKLWYPDGKLLKTLEGHDAQVYAVAFSHDGQIIASGGEDKTIKLWKQDGTLFKTIPGHKDAVKGVTISPNGKLIASASWDGTVKIWKFDGTLLKTIIPDGDFRQQTTIAFSPDGKMIASGGWDGTVQLWKLDGSLQRILEVNKEKGEVYKVAFSPDGKIIATSADDKTVKLWRVSDGKLLKTFEGHSAAVRGVAFSPDSKIIASVSDDATVKIWNPNGILLHTFFGHNGEVHGVAFSPQGNIIASASEDKTVKLWKLDGTSLKTLSGFSSSVYGVSISPDGTFIATADGDKKVKLWDKHGNLLKILEGHSDRVFAVTFSPDSQIIASAGGEGMVKLWKQDGTWLQDLNEVNKHDAFRTVAFSPDGKMIIAAGDDATVKLWELDGTLKKIISQNTLRGHSSRVWDVSFSDDQQLIASASKDGTVKLWKPDGTLVNNINVHDGEVYGVAISPDSKIIATASEDGTVKLWKRNGILQKTILVEGKGSKVKKVIFNPQGNTIATASENGTVKLWKQDGTLQKNLDLHKDEVSSISFSRDGKTLLSGSRDKSVILWNIQQDLSVDELLKLGCDWAGDYLKNNSGVSQSDRYLCN</sequence>
<dbReference type="PROSITE" id="PS00678">
    <property type="entry name" value="WD_REPEATS_1"/>
    <property type="match status" value="2"/>
</dbReference>
<feature type="repeat" description="WD" evidence="3">
    <location>
        <begin position="1088"/>
        <end position="1129"/>
    </location>
</feature>
<evidence type="ECO:0000313" key="6">
    <source>
        <dbReference type="EMBL" id="MBE9211179.1"/>
    </source>
</evidence>
<dbReference type="PROSITE" id="PS50294">
    <property type="entry name" value="WD_REPEATS_REGION"/>
    <property type="match status" value="14"/>
</dbReference>
<gene>
    <name evidence="6" type="ORF">IQ247_00345</name>
</gene>
<dbReference type="CDD" id="cd00200">
    <property type="entry name" value="WD40"/>
    <property type="match status" value="3"/>
</dbReference>
<dbReference type="Pfam" id="PF12770">
    <property type="entry name" value="CHAT"/>
    <property type="match status" value="1"/>
</dbReference>
<name>A0A8J7F2K3_9CYAN</name>
<proteinExistence type="predicted"/>
<dbReference type="RefSeq" id="WP_193915605.1">
    <property type="nucleotide sequence ID" value="NZ_JADEWL010000001.1"/>
</dbReference>
<dbReference type="PANTHER" id="PTHR19879">
    <property type="entry name" value="TRANSCRIPTION INITIATION FACTOR TFIID"/>
    <property type="match status" value="1"/>
</dbReference>
<feature type="domain" description="Novel STAND NTPase 1" evidence="5">
    <location>
        <begin position="381"/>
        <end position="775"/>
    </location>
</feature>
<feature type="repeat" description="WD" evidence="3">
    <location>
        <begin position="1130"/>
        <end position="1162"/>
    </location>
</feature>
<organism evidence="6 7">
    <name type="scientific">Plectonema cf. radiosum LEGE 06105</name>
    <dbReference type="NCBI Taxonomy" id="945769"/>
    <lineage>
        <taxon>Bacteria</taxon>
        <taxon>Bacillati</taxon>
        <taxon>Cyanobacteriota</taxon>
        <taxon>Cyanophyceae</taxon>
        <taxon>Oscillatoriophycideae</taxon>
        <taxon>Oscillatoriales</taxon>
        <taxon>Microcoleaceae</taxon>
        <taxon>Plectonema</taxon>
    </lineage>
</organism>
<feature type="repeat" description="WD" evidence="3">
    <location>
        <begin position="920"/>
        <end position="951"/>
    </location>
</feature>
<feature type="repeat" description="WD" evidence="3">
    <location>
        <begin position="961"/>
        <end position="993"/>
    </location>
</feature>
<dbReference type="SUPFAM" id="SSF52540">
    <property type="entry name" value="P-loop containing nucleoside triphosphate hydrolases"/>
    <property type="match status" value="1"/>
</dbReference>
<evidence type="ECO:0000259" key="4">
    <source>
        <dbReference type="Pfam" id="PF12770"/>
    </source>
</evidence>
<comment type="caution">
    <text evidence="6">The sequence shown here is derived from an EMBL/GenBank/DDBJ whole genome shotgun (WGS) entry which is preliminary data.</text>
</comment>
<feature type="repeat" description="WD" evidence="3">
    <location>
        <begin position="1053"/>
        <end position="1079"/>
    </location>
</feature>
<evidence type="ECO:0000256" key="1">
    <source>
        <dbReference type="ARBA" id="ARBA00022574"/>
    </source>
</evidence>
<dbReference type="PROSITE" id="PS50082">
    <property type="entry name" value="WD_REPEATS_2"/>
    <property type="match status" value="14"/>
</dbReference>
<reference evidence="6" key="1">
    <citation type="submission" date="2020-10" db="EMBL/GenBank/DDBJ databases">
        <authorList>
            <person name="Castelo-Branco R."/>
            <person name="Eusebio N."/>
            <person name="Adriana R."/>
            <person name="Vieira A."/>
            <person name="Brugerolle De Fraissinette N."/>
            <person name="Rezende De Castro R."/>
            <person name="Schneider M.P."/>
            <person name="Vasconcelos V."/>
            <person name="Leao P.N."/>
        </authorList>
    </citation>
    <scope>NUCLEOTIDE SEQUENCE</scope>
    <source>
        <strain evidence="6">LEGE 06105</strain>
    </source>
</reference>
<dbReference type="InterPro" id="IPR027417">
    <property type="entry name" value="P-loop_NTPase"/>
</dbReference>
<evidence type="ECO:0000313" key="7">
    <source>
        <dbReference type="Proteomes" id="UP000620559"/>
    </source>
</evidence>
<feature type="domain" description="CHAT" evidence="4">
    <location>
        <begin position="164"/>
        <end position="348"/>
    </location>
</feature>
<dbReference type="InterPro" id="IPR019775">
    <property type="entry name" value="WD40_repeat_CS"/>
</dbReference>
<dbReference type="PANTHER" id="PTHR19879:SF9">
    <property type="entry name" value="TRANSCRIPTION INITIATION FACTOR TFIID SUBUNIT 5"/>
    <property type="match status" value="1"/>
</dbReference>
<dbReference type="Pfam" id="PF20703">
    <property type="entry name" value="nSTAND1"/>
    <property type="match status" value="1"/>
</dbReference>
<feature type="repeat" description="WD" evidence="3">
    <location>
        <begin position="1467"/>
        <end position="1508"/>
    </location>
</feature>
<dbReference type="InterPro" id="IPR020472">
    <property type="entry name" value="WD40_PAC1"/>
</dbReference>
<protein>
    <submittedName>
        <fullName evidence="6">CHAT domain-containing protein</fullName>
    </submittedName>
</protein>
<evidence type="ECO:0000256" key="2">
    <source>
        <dbReference type="ARBA" id="ARBA00022737"/>
    </source>
</evidence>
<dbReference type="InterPro" id="IPR036322">
    <property type="entry name" value="WD40_repeat_dom_sf"/>
</dbReference>
<feature type="repeat" description="WD" evidence="3">
    <location>
        <begin position="1253"/>
        <end position="1285"/>
    </location>
</feature>
<feature type="repeat" description="WD" evidence="3">
    <location>
        <begin position="1383"/>
        <end position="1415"/>
    </location>
</feature>
<accession>A0A8J7F2K3</accession>
<feature type="repeat" description="WD" evidence="3">
    <location>
        <begin position="1296"/>
        <end position="1330"/>
    </location>
</feature>
<dbReference type="InterPro" id="IPR015943">
    <property type="entry name" value="WD40/YVTN_repeat-like_dom_sf"/>
</dbReference>
<evidence type="ECO:0000256" key="3">
    <source>
        <dbReference type="PROSITE-ProRule" id="PRU00221"/>
    </source>
</evidence>
<dbReference type="EMBL" id="JADEWL010000001">
    <property type="protein sequence ID" value="MBE9211179.1"/>
    <property type="molecule type" value="Genomic_DNA"/>
</dbReference>
<feature type="repeat" description="WD" evidence="3">
    <location>
        <begin position="1342"/>
        <end position="1374"/>
    </location>
</feature>
<dbReference type="InterPro" id="IPR011047">
    <property type="entry name" value="Quinoprotein_ADH-like_sf"/>
</dbReference>
<dbReference type="InterPro" id="IPR024983">
    <property type="entry name" value="CHAT_dom"/>
</dbReference>
<evidence type="ECO:0000259" key="5">
    <source>
        <dbReference type="Pfam" id="PF20703"/>
    </source>
</evidence>
<dbReference type="InterPro" id="IPR049052">
    <property type="entry name" value="nSTAND1"/>
</dbReference>
<keyword evidence="2" id="KW-0677">Repeat</keyword>
<dbReference type="InterPro" id="IPR001680">
    <property type="entry name" value="WD40_rpt"/>
</dbReference>
<dbReference type="SMART" id="SM00320">
    <property type="entry name" value="WD40"/>
    <property type="match status" value="14"/>
</dbReference>
<feature type="repeat" description="WD" evidence="3">
    <location>
        <begin position="1002"/>
        <end position="1036"/>
    </location>
</feature>